<protein>
    <submittedName>
        <fullName evidence="2">Uncharacterized protein</fullName>
    </submittedName>
</protein>
<dbReference type="Proteomes" id="UP000279271">
    <property type="component" value="Unassembled WGS sequence"/>
</dbReference>
<accession>A0A087SLR9</accession>
<evidence type="ECO:0000313" key="5">
    <source>
        <dbReference type="Proteomes" id="UP000279271"/>
    </source>
</evidence>
<organism evidence="2 4">
    <name type="scientific">Auxenochlorella protothecoides</name>
    <name type="common">Green microalga</name>
    <name type="synonym">Chlorella protothecoides</name>
    <dbReference type="NCBI Taxonomy" id="3075"/>
    <lineage>
        <taxon>Eukaryota</taxon>
        <taxon>Viridiplantae</taxon>
        <taxon>Chlorophyta</taxon>
        <taxon>core chlorophytes</taxon>
        <taxon>Trebouxiophyceae</taxon>
        <taxon>Chlorellales</taxon>
        <taxon>Chlorellaceae</taxon>
        <taxon>Auxenochlorella</taxon>
    </lineage>
</organism>
<evidence type="ECO:0000313" key="2">
    <source>
        <dbReference type="EMBL" id="KFM26673.1"/>
    </source>
</evidence>
<feature type="transmembrane region" description="Helical" evidence="1">
    <location>
        <begin position="23"/>
        <end position="43"/>
    </location>
</feature>
<proteinExistence type="predicted"/>
<name>A0A087SLR9_AUXPR</name>
<reference evidence="3" key="4">
    <citation type="submission" date="2018-11" db="EMBL/GenBank/DDBJ databases">
        <title>Characterization of plant carbon substrate utilization by Auxenochlorella protothecoides.</title>
        <authorList>
            <person name="Vogler B.W."/>
            <person name="Starkenburg S.R."/>
            <person name="Sudasinghe N."/>
            <person name="Schambach J.Y."/>
            <person name="Rollin J.A."/>
            <person name="Pattathil S."/>
            <person name="Barry A.N."/>
        </authorList>
    </citation>
    <scope>NUCLEOTIDE SEQUENCE [LARGE SCALE GENOMIC DNA]</scope>
    <source>
        <strain evidence="3">UTEX 25</strain>
    </source>
</reference>
<reference evidence="3" key="3">
    <citation type="submission" date="2018-10" db="EMBL/GenBank/DDBJ databases">
        <authorList>
            <person name="Hovde B."/>
            <person name="Zhang X."/>
        </authorList>
    </citation>
    <scope>NUCLEOTIDE SEQUENCE [LARGE SCALE GENOMIC DNA]</scope>
    <source>
        <strain evidence="3">UTEX 25</strain>
    </source>
</reference>
<evidence type="ECO:0000313" key="4">
    <source>
        <dbReference type="Proteomes" id="UP000028924"/>
    </source>
</evidence>
<gene>
    <name evidence="3" type="ORF">APUTEX25_002602</name>
    <name evidence="2" type="ORF">F751_6630</name>
</gene>
<evidence type="ECO:0000256" key="1">
    <source>
        <dbReference type="SAM" id="Phobius"/>
    </source>
</evidence>
<sequence>MAPKLQPLLVSQEARSASPSQRALAGLEVVILSGLLVSAFWWGLHEIKDHLRTSPNLVSLYPLLALGLIVTLLPPLMYLTLMDTFGVLHPLWPPHYIFIARQCLRTLRNNSLKVTAKEL</sequence>
<reference evidence="2 4" key="1">
    <citation type="journal article" date="2014" name="BMC Genomics">
        <title>Oil accumulation mechanisms of the oleaginous microalga Chlorella protothecoides revealed through its genome, transcriptomes, and proteomes.</title>
        <authorList>
            <person name="Gao C."/>
            <person name="Wang Y."/>
            <person name="Shen Y."/>
            <person name="Yan D."/>
            <person name="He X."/>
            <person name="Dai J."/>
            <person name="Wu Q."/>
        </authorList>
    </citation>
    <scope>NUCLEOTIDE SEQUENCE [LARGE SCALE GENOMIC DNA]</scope>
    <source>
        <strain evidence="2 4">0710</strain>
    </source>
</reference>
<keyword evidence="1" id="KW-1133">Transmembrane helix</keyword>
<dbReference type="AlphaFoldDB" id="A0A087SLR9"/>
<dbReference type="EMBL" id="KL662130">
    <property type="protein sequence ID" value="KFM26673.1"/>
    <property type="molecule type" value="Genomic_DNA"/>
</dbReference>
<dbReference type="GeneID" id="23618021"/>
<keyword evidence="4" id="KW-1185">Reference proteome</keyword>
<evidence type="ECO:0000313" key="3">
    <source>
        <dbReference type="EMBL" id="RMZ54025.1"/>
    </source>
</evidence>
<dbReference type="KEGG" id="apro:F751_6630"/>
<dbReference type="Proteomes" id="UP000028924">
    <property type="component" value="Unassembled WGS sequence"/>
</dbReference>
<dbReference type="OrthoDB" id="530344at2759"/>
<keyword evidence="1" id="KW-0472">Membrane</keyword>
<keyword evidence="1" id="KW-0812">Transmembrane</keyword>
<reference evidence="5" key="2">
    <citation type="journal article" date="2018" name="Algal Res.">
        <title>Characterization of plant carbon substrate utilization by Auxenochlorella protothecoides.</title>
        <authorList>
            <person name="Vogler B.W."/>
            <person name="Starkenburg S.R."/>
            <person name="Sudasinghe N."/>
            <person name="Schambach J.Y."/>
            <person name="Rollin J.A."/>
            <person name="Pattathil S."/>
            <person name="Barry A.N."/>
        </authorList>
    </citation>
    <scope>NUCLEOTIDE SEQUENCE [LARGE SCALE GENOMIC DNA]</scope>
    <source>
        <strain evidence="5">UTEX 25</strain>
    </source>
</reference>
<dbReference type="RefSeq" id="XP_011399611.1">
    <property type="nucleotide sequence ID" value="XM_011401309.1"/>
</dbReference>
<dbReference type="EMBL" id="QOKY01000184">
    <property type="protein sequence ID" value="RMZ54025.1"/>
    <property type="molecule type" value="Genomic_DNA"/>
</dbReference>
<feature type="transmembrane region" description="Helical" evidence="1">
    <location>
        <begin position="63"/>
        <end position="81"/>
    </location>
</feature>